<feature type="domain" description="Histidine kinase/HSP90-like ATPase" evidence="7">
    <location>
        <begin position="171"/>
        <end position="279"/>
    </location>
</feature>
<keyword evidence="3" id="KW-0597">Phosphoprotein</keyword>
<proteinExistence type="predicted"/>
<reference evidence="8 9" key="1">
    <citation type="submission" date="2021-01" db="EMBL/GenBank/DDBJ databases">
        <title>WGS of actinomycetes isolated from Thailand.</title>
        <authorList>
            <person name="Thawai C."/>
        </authorList>
    </citation>
    <scope>NUCLEOTIDE SEQUENCE [LARGE SCALE GENOMIC DNA]</scope>
    <source>
        <strain evidence="8 9">CA3R110</strain>
    </source>
</reference>
<dbReference type="InterPro" id="IPR036890">
    <property type="entry name" value="HATPase_C_sf"/>
</dbReference>
<dbReference type="EMBL" id="JAERRG010000009">
    <property type="protein sequence ID" value="MBL1115290.1"/>
    <property type="molecule type" value="Genomic_DNA"/>
</dbReference>
<dbReference type="SUPFAM" id="SSF55874">
    <property type="entry name" value="ATPase domain of HSP90 chaperone/DNA topoisomerase II/histidine kinase"/>
    <property type="match status" value="1"/>
</dbReference>
<dbReference type="Gene3D" id="3.30.565.10">
    <property type="entry name" value="Histidine kinase-like ATPase, C-terminal domain"/>
    <property type="match status" value="1"/>
</dbReference>
<sequence length="402" mass="43097">MSLAVRMVAEDLQRGGSPSAPPQQVVSQDGGPFDDVRTTLAQLQEQVVCAVIQAHERSRLAVLHEMFRHIARREHALVVRLLDALEEVQNHIKSAGLLNKVFRIDNFAVRLRRLVESLAILGGESASTVRHPVTMTNVIRAAIQAIEQYERARVVPGSTDAVLALPGHVAPDVTHLLAELTENATEFSDPATSVELAVELVPEGLVIEVVDRARPMPMHMREAMNRLLAAPESVDIREQLEDGRIGLLVVGMLRARHGIHVTLNRNSPGGTTARVVIPRALLTQVEPDPVLVLAGPASTPHRPSSPPSAPATAHAGTTVSGLPRRSRQTMSDSATPEVPAEAPGRPRLPVRPPAVSLPDPSDEAGPQAAAGRPTAVNTNLAGAFRKGTQRSQQTSPQQSPDQ</sequence>
<dbReference type="InterPro" id="IPR050428">
    <property type="entry name" value="TCS_sensor_his_kinase"/>
</dbReference>
<dbReference type="Pfam" id="PF02518">
    <property type="entry name" value="HATPase_c"/>
    <property type="match status" value="1"/>
</dbReference>
<keyword evidence="5" id="KW-0418">Kinase</keyword>
<evidence type="ECO:0000256" key="1">
    <source>
        <dbReference type="ARBA" id="ARBA00000085"/>
    </source>
</evidence>
<evidence type="ECO:0000259" key="7">
    <source>
        <dbReference type="Pfam" id="PF02518"/>
    </source>
</evidence>
<evidence type="ECO:0000256" key="2">
    <source>
        <dbReference type="ARBA" id="ARBA00012438"/>
    </source>
</evidence>
<evidence type="ECO:0000256" key="6">
    <source>
        <dbReference type="SAM" id="MobiDB-lite"/>
    </source>
</evidence>
<evidence type="ECO:0000256" key="3">
    <source>
        <dbReference type="ARBA" id="ARBA00022553"/>
    </source>
</evidence>
<accession>A0ABS1PT41</accession>
<dbReference type="RefSeq" id="WP_201853085.1">
    <property type="nucleotide sequence ID" value="NZ_JAERRG010000009.1"/>
</dbReference>
<organism evidence="8 9">
    <name type="scientific">Streptomyces endocoffeicus</name>
    <dbReference type="NCBI Taxonomy" id="2898945"/>
    <lineage>
        <taxon>Bacteria</taxon>
        <taxon>Bacillati</taxon>
        <taxon>Actinomycetota</taxon>
        <taxon>Actinomycetes</taxon>
        <taxon>Kitasatosporales</taxon>
        <taxon>Streptomycetaceae</taxon>
        <taxon>Streptomyces</taxon>
    </lineage>
</organism>
<gene>
    <name evidence="8" type="ORF">JK364_23245</name>
</gene>
<dbReference type="GO" id="GO:0005524">
    <property type="term" value="F:ATP binding"/>
    <property type="evidence" value="ECO:0007669"/>
    <property type="project" value="UniProtKB-KW"/>
</dbReference>
<keyword evidence="4" id="KW-0808">Transferase</keyword>
<dbReference type="EC" id="2.7.13.3" evidence="2"/>
<protein>
    <recommendedName>
        <fullName evidence="2">histidine kinase</fullName>
        <ecNumber evidence="2">2.7.13.3</ecNumber>
    </recommendedName>
</protein>
<keyword evidence="9" id="KW-1185">Reference proteome</keyword>
<dbReference type="Proteomes" id="UP000621510">
    <property type="component" value="Unassembled WGS sequence"/>
</dbReference>
<name>A0ABS1PT41_9ACTN</name>
<keyword evidence="8" id="KW-0067">ATP-binding</keyword>
<dbReference type="InterPro" id="IPR003594">
    <property type="entry name" value="HATPase_dom"/>
</dbReference>
<evidence type="ECO:0000256" key="5">
    <source>
        <dbReference type="ARBA" id="ARBA00022777"/>
    </source>
</evidence>
<dbReference type="PANTHER" id="PTHR45436:SF5">
    <property type="entry name" value="SENSOR HISTIDINE KINASE TRCS"/>
    <property type="match status" value="1"/>
</dbReference>
<comment type="caution">
    <text evidence="8">The sequence shown here is derived from an EMBL/GenBank/DDBJ whole genome shotgun (WGS) entry which is preliminary data.</text>
</comment>
<feature type="compositionally biased region" description="Low complexity" evidence="6">
    <location>
        <begin position="389"/>
        <end position="402"/>
    </location>
</feature>
<feature type="region of interest" description="Disordered" evidence="6">
    <location>
        <begin position="292"/>
        <end position="402"/>
    </location>
</feature>
<keyword evidence="8" id="KW-0547">Nucleotide-binding</keyword>
<evidence type="ECO:0000256" key="4">
    <source>
        <dbReference type="ARBA" id="ARBA00022679"/>
    </source>
</evidence>
<comment type="catalytic activity">
    <reaction evidence="1">
        <text>ATP + protein L-histidine = ADP + protein N-phospho-L-histidine.</text>
        <dbReference type="EC" id="2.7.13.3"/>
    </reaction>
</comment>
<evidence type="ECO:0000313" key="9">
    <source>
        <dbReference type="Proteomes" id="UP000621510"/>
    </source>
</evidence>
<evidence type="ECO:0000313" key="8">
    <source>
        <dbReference type="EMBL" id="MBL1115290.1"/>
    </source>
</evidence>
<dbReference type="PANTHER" id="PTHR45436">
    <property type="entry name" value="SENSOR HISTIDINE KINASE YKOH"/>
    <property type="match status" value="1"/>
</dbReference>